<dbReference type="GO" id="GO:0016787">
    <property type="term" value="F:hydrolase activity"/>
    <property type="evidence" value="ECO:0007669"/>
    <property type="project" value="UniProtKB-KW"/>
</dbReference>
<dbReference type="RefSeq" id="WP_101334659.1">
    <property type="nucleotide sequence ID" value="NZ_PJNI01000009.1"/>
</dbReference>
<reference evidence="4 5" key="1">
    <citation type="submission" date="2017-12" db="EMBL/GenBank/DDBJ databases">
        <title>The draft genome sequence of Brumimicrobium saltpan LHR20.</title>
        <authorList>
            <person name="Do Z.-J."/>
            <person name="Luo H.-R."/>
        </authorList>
    </citation>
    <scope>NUCLEOTIDE SEQUENCE [LARGE SCALE GENOMIC DNA]</scope>
    <source>
        <strain evidence="4 5">LHR20</strain>
    </source>
</reference>
<dbReference type="EMBL" id="PJNI01000009">
    <property type="protein sequence ID" value="PKR80489.1"/>
    <property type="molecule type" value="Genomic_DNA"/>
</dbReference>
<dbReference type="PANTHER" id="PTHR43046">
    <property type="entry name" value="GDP-MANNOSE MANNOSYL HYDROLASE"/>
    <property type="match status" value="1"/>
</dbReference>
<evidence type="ECO:0000313" key="5">
    <source>
        <dbReference type="Proteomes" id="UP000236654"/>
    </source>
</evidence>
<gene>
    <name evidence="4" type="ORF">CW751_08925</name>
</gene>
<keyword evidence="2 4" id="KW-0378">Hydrolase</keyword>
<dbReference type="OrthoDB" id="9810648at2"/>
<dbReference type="InterPro" id="IPR015797">
    <property type="entry name" value="NUDIX_hydrolase-like_dom_sf"/>
</dbReference>
<dbReference type="PROSITE" id="PS00893">
    <property type="entry name" value="NUDIX_BOX"/>
    <property type="match status" value="1"/>
</dbReference>
<evidence type="ECO:0000259" key="3">
    <source>
        <dbReference type="PROSITE" id="PS51462"/>
    </source>
</evidence>
<comment type="cofactor">
    <cofactor evidence="1">
        <name>Mg(2+)</name>
        <dbReference type="ChEBI" id="CHEBI:18420"/>
    </cofactor>
</comment>
<protein>
    <submittedName>
        <fullName evidence="4">NUDIX hydrolase</fullName>
    </submittedName>
</protein>
<evidence type="ECO:0000256" key="2">
    <source>
        <dbReference type="ARBA" id="ARBA00022801"/>
    </source>
</evidence>
<organism evidence="4 5">
    <name type="scientific">Brumimicrobium salinarum</name>
    <dbReference type="NCBI Taxonomy" id="2058658"/>
    <lineage>
        <taxon>Bacteria</taxon>
        <taxon>Pseudomonadati</taxon>
        <taxon>Bacteroidota</taxon>
        <taxon>Flavobacteriia</taxon>
        <taxon>Flavobacteriales</taxon>
        <taxon>Crocinitomicaceae</taxon>
        <taxon>Brumimicrobium</taxon>
    </lineage>
</organism>
<evidence type="ECO:0000313" key="4">
    <source>
        <dbReference type="EMBL" id="PKR80489.1"/>
    </source>
</evidence>
<dbReference type="Pfam" id="PF00293">
    <property type="entry name" value="NUDIX"/>
    <property type="match status" value="1"/>
</dbReference>
<dbReference type="SUPFAM" id="SSF55811">
    <property type="entry name" value="Nudix"/>
    <property type="match status" value="1"/>
</dbReference>
<dbReference type="AlphaFoldDB" id="A0A2I0R1P3"/>
<name>A0A2I0R1P3_9FLAO</name>
<feature type="domain" description="Nudix hydrolase" evidence="3">
    <location>
        <begin position="2"/>
        <end position="140"/>
    </location>
</feature>
<dbReference type="InterPro" id="IPR020084">
    <property type="entry name" value="NUDIX_hydrolase_CS"/>
</dbReference>
<sequence>MAFNIRVYGILRNDKDEILLSDERRFGKRFTKFPGGGLEQGEGIKDCLIREFEEELNLPIEVKELIYLTDFYQPSAFNENDQIISVYYSVFSPHLDLIQVKNTPFDFKENEIESHRWMKLSELSTDEVTFPIDKHVVELLIKNS</sequence>
<dbReference type="Gene3D" id="3.90.79.10">
    <property type="entry name" value="Nucleoside Triphosphate Pyrophosphohydrolase"/>
    <property type="match status" value="1"/>
</dbReference>
<keyword evidence="5" id="KW-1185">Reference proteome</keyword>
<dbReference type="PROSITE" id="PS51462">
    <property type="entry name" value="NUDIX"/>
    <property type="match status" value="1"/>
</dbReference>
<dbReference type="Proteomes" id="UP000236654">
    <property type="component" value="Unassembled WGS sequence"/>
</dbReference>
<comment type="caution">
    <text evidence="4">The sequence shown here is derived from an EMBL/GenBank/DDBJ whole genome shotgun (WGS) entry which is preliminary data.</text>
</comment>
<accession>A0A2I0R1P3</accession>
<evidence type="ECO:0000256" key="1">
    <source>
        <dbReference type="ARBA" id="ARBA00001946"/>
    </source>
</evidence>
<proteinExistence type="predicted"/>
<dbReference type="PANTHER" id="PTHR43046:SF14">
    <property type="entry name" value="MUTT_NUDIX FAMILY PROTEIN"/>
    <property type="match status" value="1"/>
</dbReference>
<dbReference type="InterPro" id="IPR000086">
    <property type="entry name" value="NUDIX_hydrolase_dom"/>
</dbReference>